<reference evidence="3" key="1">
    <citation type="submission" date="2017-09" db="EMBL/GenBank/DDBJ databases">
        <title>FDA dAtabase for Regulatory Grade micrObial Sequences (FDA-ARGOS): Supporting development and validation of Infectious Disease Dx tests.</title>
        <authorList>
            <person name="Minogue T."/>
            <person name="Wolcott M."/>
            <person name="Wasieloski L."/>
            <person name="Aguilar W."/>
            <person name="Moore D."/>
            <person name="Tallon L."/>
            <person name="Sadzewicz L."/>
            <person name="Ott S."/>
            <person name="Zhao X."/>
            <person name="Nagaraj S."/>
            <person name="Vavikolanu K."/>
            <person name="Aluvathingal J."/>
            <person name="Nadendla S."/>
            <person name="Sichtig H."/>
        </authorList>
    </citation>
    <scope>NUCLEOTIDE SEQUENCE [LARGE SCALE GENOMIC DNA]</scope>
    <source>
        <strain evidence="3">FDAARGOS_390</strain>
    </source>
</reference>
<proteinExistence type="predicted"/>
<sequence>MGRLQTIDPSAAVGDSAEVFNSIRASVGKVPNAYATIGTHNPKGLAAMLHLDAIVAQSSLRKADIETIKLAISALSGCDYCVAAHSLLGKGAGLTAQTLRDIRENMITGDARRDALLSFVRTVYSTRGTVPIDVVAAIRAAGFTDQQVIDMLFVVTSITFTNLVNRVNDTVVDFPVPA</sequence>
<dbReference type="AlphaFoldDB" id="A0A2A7SCG6"/>
<gene>
    <name evidence="2" type="ORF">CRM94_03110</name>
</gene>
<dbReference type="PANTHER" id="PTHR35446:SF3">
    <property type="entry name" value="CMD DOMAIN-CONTAINING PROTEIN"/>
    <property type="match status" value="1"/>
</dbReference>
<dbReference type="EMBL" id="PDDY01000001">
    <property type="protein sequence ID" value="PEH41228.1"/>
    <property type="molecule type" value="Genomic_DNA"/>
</dbReference>
<evidence type="ECO:0000313" key="3">
    <source>
        <dbReference type="Proteomes" id="UP000220629"/>
    </source>
</evidence>
<dbReference type="InterPro" id="IPR003779">
    <property type="entry name" value="CMD-like"/>
</dbReference>
<dbReference type="Pfam" id="PF02627">
    <property type="entry name" value="CMD"/>
    <property type="match status" value="1"/>
</dbReference>
<evidence type="ECO:0000259" key="1">
    <source>
        <dbReference type="Pfam" id="PF02627"/>
    </source>
</evidence>
<keyword evidence="2" id="KW-0575">Peroxidase</keyword>
<dbReference type="Proteomes" id="UP000220629">
    <property type="component" value="Unassembled WGS sequence"/>
</dbReference>
<dbReference type="SUPFAM" id="SSF69118">
    <property type="entry name" value="AhpD-like"/>
    <property type="match status" value="1"/>
</dbReference>
<dbReference type="GO" id="GO:0051920">
    <property type="term" value="F:peroxiredoxin activity"/>
    <property type="evidence" value="ECO:0007669"/>
    <property type="project" value="InterPro"/>
</dbReference>
<dbReference type="PANTHER" id="PTHR35446">
    <property type="entry name" value="SI:CH211-175M2.5"/>
    <property type="match status" value="1"/>
</dbReference>
<dbReference type="Gene3D" id="1.20.1290.10">
    <property type="entry name" value="AhpD-like"/>
    <property type="match status" value="1"/>
</dbReference>
<evidence type="ECO:0000313" key="2">
    <source>
        <dbReference type="EMBL" id="PEH41228.1"/>
    </source>
</evidence>
<accession>A0A2A7SCG6</accession>
<name>A0A2A7SCG6_BURGA</name>
<protein>
    <submittedName>
        <fullName evidence="2">Alkylhydroperoxidase</fullName>
    </submittedName>
</protein>
<dbReference type="InterPro" id="IPR029032">
    <property type="entry name" value="AhpD-like"/>
</dbReference>
<feature type="domain" description="Carboxymuconolactone decarboxylase-like" evidence="1">
    <location>
        <begin position="49"/>
        <end position="106"/>
    </location>
</feature>
<dbReference type="InterPro" id="IPR004675">
    <property type="entry name" value="AhpD_core"/>
</dbReference>
<organism evidence="2 3">
    <name type="scientific">Burkholderia gladioli</name>
    <name type="common">Pseudomonas marginata</name>
    <name type="synonym">Phytomonas marginata</name>
    <dbReference type="NCBI Taxonomy" id="28095"/>
    <lineage>
        <taxon>Bacteria</taxon>
        <taxon>Pseudomonadati</taxon>
        <taxon>Pseudomonadota</taxon>
        <taxon>Betaproteobacteria</taxon>
        <taxon>Burkholderiales</taxon>
        <taxon>Burkholderiaceae</taxon>
        <taxon>Burkholderia</taxon>
    </lineage>
</organism>
<dbReference type="RefSeq" id="WP_098151491.1">
    <property type="nucleotide sequence ID" value="NZ_CADEQH010000003.1"/>
</dbReference>
<comment type="caution">
    <text evidence="2">The sequence shown here is derived from an EMBL/GenBank/DDBJ whole genome shotgun (WGS) entry which is preliminary data.</text>
</comment>
<dbReference type="NCBIfam" id="TIGR00778">
    <property type="entry name" value="ahpD_dom"/>
    <property type="match status" value="1"/>
</dbReference>
<keyword evidence="2" id="KW-0560">Oxidoreductase</keyword>